<evidence type="ECO:0000313" key="3">
    <source>
        <dbReference type="Proteomes" id="UP000024635"/>
    </source>
</evidence>
<accession>A0A016VID1</accession>
<feature type="region of interest" description="Disordered" evidence="1">
    <location>
        <begin position="1"/>
        <end position="59"/>
    </location>
</feature>
<evidence type="ECO:0000256" key="1">
    <source>
        <dbReference type="SAM" id="MobiDB-lite"/>
    </source>
</evidence>
<comment type="caution">
    <text evidence="2">The sequence shown here is derived from an EMBL/GenBank/DDBJ whole genome shotgun (WGS) entry which is preliminary data.</text>
</comment>
<dbReference type="Proteomes" id="UP000024635">
    <property type="component" value="Unassembled WGS sequence"/>
</dbReference>
<keyword evidence="3" id="KW-1185">Reference proteome</keyword>
<proteinExistence type="predicted"/>
<feature type="compositionally biased region" description="Basic and acidic residues" evidence="1">
    <location>
        <begin position="25"/>
        <end position="42"/>
    </location>
</feature>
<sequence length="106" mass="11692">MGPPWPSSVERQNTAPHWPSSGGNDGKRVDEGVRKAPEHESTHGGWAQHAPTVRKGLQTSWSNSEKRVVLWGKGHAVSPSLGHGWNYYHMTVFGEVLALRSQPVVF</sequence>
<evidence type="ECO:0000313" key="2">
    <source>
        <dbReference type="EMBL" id="EYC26787.1"/>
    </source>
</evidence>
<protein>
    <submittedName>
        <fullName evidence="2">Uncharacterized protein</fullName>
    </submittedName>
</protein>
<name>A0A016VID1_9BILA</name>
<organism evidence="2 3">
    <name type="scientific">Ancylostoma ceylanicum</name>
    <dbReference type="NCBI Taxonomy" id="53326"/>
    <lineage>
        <taxon>Eukaryota</taxon>
        <taxon>Metazoa</taxon>
        <taxon>Ecdysozoa</taxon>
        <taxon>Nematoda</taxon>
        <taxon>Chromadorea</taxon>
        <taxon>Rhabditida</taxon>
        <taxon>Rhabditina</taxon>
        <taxon>Rhabditomorpha</taxon>
        <taxon>Strongyloidea</taxon>
        <taxon>Ancylostomatidae</taxon>
        <taxon>Ancylostomatinae</taxon>
        <taxon>Ancylostoma</taxon>
    </lineage>
</organism>
<dbReference type="EMBL" id="JARK01001346">
    <property type="protein sequence ID" value="EYC26787.1"/>
    <property type="molecule type" value="Genomic_DNA"/>
</dbReference>
<dbReference type="AlphaFoldDB" id="A0A016VID1"/>
<reference evidence="3" key="1">
    <citation type="journal article" date="2015" name="Nat. Genet.">
        <title>The genome and transcriptome of the zoonotic hookworm Ancylostoma ceylanicum identify infection-specific gene families.</title>
        <authorList>
            <person name="Schwarz E.M."/>
            <person name="Hu Y."/>
            <person name="Antoshechkin I."/>
            <person name="Miller M.M."/>
            <person name="Sternberg P.W."/>
            <person name="Aroian R.V."/>
        </authorList>
    </citation>
    <scope>NUCLEOTIDE SEQUENCE</scope>
    <source>
        <strain evidence="3">HY135</strain>
    </source>
</reference>
<gene>
    <name evidence="2" type="primary">Acey_s0010.g965</name>
    <name evidence="2" type="ORF">Y032_0010g965</name>
</gene>